<gene>
    <name evidence="10" type="ORF">G3W61_30110</name>
</gene>
<evidence type="ECO:0000256" key="7">
    <source>
        <dbReference type="ARBA" id="ARBA00022840"/>
    </source>
</evidence>
<dbReference type="GO" id="GO:0004527">
    <property type="term" value="F:exonuclease activity"/>
    <property type="evidence" value="ECO:0007669"/>
    <property type="project" value="UniProtKB-KW"/>
</dbReference>
<comment type="caution">
    <text evidence="10">The sequence shown here is derived from an EMBL/GenBank/DDBJ whole genome shotgun (WGS) entry which is preliminary data.</text>
</comment>
<keyword evidence="5" id="KW-0347">Helicase</keyword>
<dbReference type="GO" id="GO:0006310">
    <property type="term" value="P:DNA recombination"/>
    <property type="evidence" value="ECO:0007669"/>
    <property type="project" value="TreeGrafter"/>
</dbReference>
<dbReference type="GO" id="GO:0006281">
    <property type="term" value="P:DNA repair"/>
    <property type="evidence" value="ECO:0007669"/>
    <property type="project" value="UniProtKB-KW"/>
</dbReference>
<organism evidence="10 11">
    <name type="scientific">Xanthomonas perforans</name>
    <dbReference type="NCBI Taxonomy" id="442694"/>
    <lineage>
        <taxon>Bacteria</taxon>
        <taxon>Pseudomonadati</taxon>
        <taxon>Pseudomonadota</taxon>
        <taxon>Gammaproteobacteria</taxon>
        <taxon>Lysobacterales</taxon>
        <taxon>Lysobacteraceae</taxon>
        <taxon>Xanthomonas</taxon>
    </lineage>
</organism>
<keyword evidence="4" id="KW-0378">Hydrolase</keyword>
<protein>
    <submittedName>
        <fullName evidence="10">Uncharacterized protein</fullName>
    </submittedName>
</protein>
<dbReference type="GO" id="GO:0003677">
    <property type="term" value="F:DNA binding"/>
    <property type="evidence" value="ECO:0007669"/>
    <property type="project" value="UniProtKB-KW"/>
</dbReference>
<name>A0A7X5N366_XANPE</name>
<dbReference type="GO" id="GO:0004386">
    <property type="term" value="F:helicase activity"/>
    <property type="evidence" value="ECO:0007669"/>
    <property type="project" value="UniProtKB-KW"/>
</dbReference>
<evidence type="ECO:0000313" key="10">
    <source>
        <dbReference type="EMBL" id="NEL80498.1"/>
    </source>
</evidence>
<feature type="non-terminal residue" evidence="10">
    <location>
        <position position="103"/>
    </location>
</feature>
<accession>A0A7X5N366</accession>
<keyword evidence="9" id="KW-0234">DNA repair</keyword>
<dbReference type="Pfam" id="PF04257">
    <property type="entry name" value="Exonuc_V_gamma"/>
    <property type="match status" value="1"/>
</dbReference>
<evidence type="ECO:0000256" key="9">
    <source>
        <dbReference type="ARBA" id="ARBA00023204"/>
    </source>
</evidence>
<evidence type="ECO:0000256" key="2">
    <source>
        <dbReference type="ARBA" id="ARBA00022741"/>
    </source>
</evidence>
<dbReference type="Gene3D" id="3.40.50.10930">
    <property type="match status" value="1"/>
</dbReference>
<evidence type="ECO:0000256" key="6">
    <source>
        <dbReference type="ARBA" id="ARBA00022839"/>
    </source>
</evidence>
<dbReference type="InterPro" id="IPR027417">
    <property type="entry name" value="P-loop_NTPase"/>
</dbReference>
<sequence length="103" mass="11440">MHATSAPDFRLYPSNALDTLAALLAQELRRPVPEQPLLQPEVVLIPQVAMRRWLQSTLAAEHGVAANLEFLTPGEFVARALECNLGPADDDLDMATTQWRLYT</sequence>
<keyword evidence="6" id="KW-0269">Exonuclease</keyword>
<dbReference type="Proteomes" id="UP000471082">
    <property type="component" value="Unassembled WGS sequence"/>
</dbReference>
<dbReference type="GO" id="GO:0005524">
    <property type="term" value="F:ATP binding"/>
    <property type="evidence" value="ECO:0007669"/>
    <property type="project" value="UniProtKB-KW"/>
</dbReference>
<dbReference type="PANTHER" id="PTHR30591">
    <property type="entry name" value="RECBCD ENZYME SUBUNIT RECC"/>
    <property type="match status" value="1"/>
</dbReference>
<proteinExistence type="predicted"/>
<dbReference type="PANTHER" id="PTHR30591:SF1">
    <property type="entry name" value="RECBCD ENZYME SUBUNIT RECC"/>
    <property type="match status" value="1"/>
</dbReference>
<keyword evidence="2" id="KW-0547">Nucleotide-binding</keyword>
<evidence type="ECO:0000256" key="4">
    <source>
        <dbReference type="ARBA" id="ARBA00022801"/>
    </source>
</evidence>
<evidence type="ECO:0000256" key="3">
    <source>
        <dbReference type="ARBA" id="ARBA00022763"/>
    </source>
</evidence>
<dbReference type="EMBL" id="JAAGYU010001632">
    <property type="protein sequence ID" value="NEL80498.1"/>
    <property type="molecule type" value="Genomic_DNA"/>
</dbReference>
<evidence type="ECO:0000256" key="8">
    <source>
        <dbReference type="ARBA" id="ARBA00023125"/>
    </source>
</evidence>
<keyword evidence="8" id="KW-0238">DNA-binding</keyword>
<dbReference type="AlphaFoldDB" id="A0A7X5N366"/>
<reference evidence="10 11" key="1">
    <citation type="submission" date="2019-11" db="EMBL/GenBank/DDBJ databases">
        <title>Genome-resolved metagenomics to study the prevalence of co-infection and intraspecific heterogeneity among plant pathogen metapopulations.</title>
        <authorList>
            <person name="Newberry E."/>
            <person name="Bhandari R."/>
            <person name="Kemble J."/>
            <person name="Sikora E."/>
            <person name="Potnis N."/>
        </authorList>
    </citation>
    <scope>NUCLEOTIDE SEQUENCE [LARGE SCALE GENOMIC DNA]</scope>
    <source>
        <strain evidence="10">Xp_Tom_Tuscaloosa_18b</strain>
    </source>
</reference>
<evidence type="ECO:0000256" key="5">
    <source>
        <dbReference type="ARBA" id="ARBA00022806"/>
    </source>
</evidence>
<keyword evidence="1" id="KW-0540">Nuclease</keyword>
<dbReference type="SUPFAM" id="SSF52540">
    <property type="entry name" value="P-loop containing nucleoside triphosphate hydrolases"/>
    <property type="match status" value="1"/>
</dbReference>
<keyword evidence="7" id="KW-0067">ATP-binding</keyword>
<evidence type="ECO:0000256" key="1">
    <source>
        <dbReference type="ARBA" id="ARBA00022722"/>
    </source>
</evidence>
<keyword evidence="3" id="KW-0227">DNA damage</keyword>
<evidence type="ECO:0000313" key="11">
    <source>
        <dbReference type="Proteomes" id="UP000471082"/>
    </source>
</evidence>